<dbReference type="InterPro" id="IPR004813">
    <property type="entry name" value="OPT"/>
</dbReference>
<evidence type="ECO:0000256" key="6">
    <source>
        <dbReference type="SAM" id="Phobius"/>
    </source>
</evidence>
<feature type="transmembrane region" description="Helical" evidence="6">
    <location>
        <begin position="402"/>
        <end position="422"/>
    </location>
</feature>
<comment type="subcellular location">
    <subcellularLocation>
        <location evidence="1">Membrane</location>
        <topology evidence="1">Multi-pass membrane protein</topology>
    </subcellularLocation>
</comment>
<evidence type="ECO:0000313" key="7">
    <source>
        <dbReference type="EMBL" id="QDU85322.1"/>
    </source>
</evidence>
<feature type="transmembrane region" description="Helical" evidence="6">
    <location>
        <begin position="193"/>
        <end position="214"/>
    </location>
</feature>
<dbReference type="Pfam" id="PF03169">
    <property type="entry name" value="OPT"/>
    <property type="match status" value="1"/>
</dbReference>
<reference evidence="7 8" key="1">
    <citation type="submission" date="2019-02" db="EMBL/GenBank/DDBJ databases">
        <title>Deep-cultivation of Planctomycetes and their phenomic and genomic characterization uncovers novel biology.</title>
        <authorList>
            <person name="Wiegand S."/>
            <person name="Jogler M."/>
            <person name="Boedeker C."/>
            <person name="Pinto D."/>
            <person name="Vollmers J."/>
            <person name="Rivas-Marin E."/>
            <person name="Kohn T."/>
            <person name="Peeters S.H."/>
            <person name="Heuer A."/>
            <person name="Rast P."/>
            <person name="Oberbeckmann S."/>
            <person name="Bunk B."/>
            <person name="Jeske O."/>
            <person name="Meyerdierks A."/>
            <person name="Storesund J.E."/>
            <person name="Kallscheuer N."/>
            <person name="Luecker S."/>
            <person name="Lage O.M."/>
            <person name="Pohl T."/>
            <person name="Merkel B.J."/>
            <person name="Hornburger P."/>
            <person name="Mueller R.-W."/>
            <person name="Bruemmer F."/>
            <person name="Labrenz M."/>
            <person name="Spormann A.M."/>
            <person name="Op den Camp H."/>
            <person name="Overmann J."/>
            <person name="Amann R."/>
            <person name="Jetten M.S.M."/>
            <person name="Mascher T."/>
            <person name="Medema M.H."/>
            <person name="Devos D.P."/>
            <person name="Kaster A.-K."/>
            <person name="Ovreas L."/>
            <person name="Rohde M."/>
            <person name="Galperin M.Y."/>
            <person name="Jogler C."/>
        </authorList>
    </citation>
    <scope>NUCLEOTIDE SEQUENCE [LARGE SCALE GENOMIC DNA]</scope>
    <source>
        <strain evidence="7 8">Pla163</strain>
    </source>
</reference>
<gene>
    <name evidence="7" type="ORF">Pla163_24500</name>
</gene>
<dbReference type="GO" id="GO:0035673">
    <property type="term" value="F:oligopeptide transmembrane transporter activity"/>
    <property type="evidence" value="ECO:0007669"/>
    <property type="project" value="InterPro"/>
</dbReference>
<name>A0A518D1H0_9BACT</name>
<dbReference type="RefSeq" id="WP_145188455.1">
    <property type="nucleotide sequence ID" value="NZ_CP036290.1"/>
</dbReference>
<evidence type="ECO:0000256" key="1">
    <source>
        <dbReference type="ARBA" id="ARBA00004141"/>
    </source>
</evidence>
<keyword evidence="2" id="KW-0813">Transport</keyword>
<evidence type="ECO:0000256" key="3">
    <source>
        <dbReference type="ARBA" id="ARBA00022692"/>
    </source>
</evidence>
<dbReference type="OrthoDB" id="9809340at2"/>
<feature type="transmembrane region" description="Helical" evidence="6">
    <location>
        <begin position="137"/>
        <end position="157"/>
    </location>
</feature>
<feature type="transmembrane region" description="Helical" evidence="6">
    <location>
        <begin position="345"/>
        <end position="363"/>
    </location>
</feature>
<dbReference type="PANTHER" id="PTHR31645:SF0">
    <property type="entry name" value="OLIGOPEPTIDE TRANSPORTER YGL114W-RELATED"/>
    <property type="match status" value="1"/>
</dbReference>
<dbReference type="AlphaFoldDB" id="A0A518D1H0"/>
<feature type="transmembrane region" description="Helical" evidence="6">
    <location>
        <begin position="428"/>
        <end position="445"/>
    </location>
</feature>
<feature type="transmembrane region" description="Helical" evidence="6">
    <location>
        <begin position="521"/>
        <end position="540"/>
    </location>
</feature>
<protein>
    <submittedName>
        <fullName evidence="7">OPT oligopeptide transporter protein</fullName>
    </submittedName>
</protein>
<sequence>MLASRTQALLFGLLATAVLSATLTVAGLKAGISPGVSPLVVLIAWAAFARRLRGTGTAFLNVAQVAGSGGMAVTAGVIFTAPLLQILMARRVSPGLGDYDALRERALTASGAERDALLAELARAKVELLAATPPVDVPQLIVASLVGAAIGFGFVGLTTRRFLSDPSLPAPEARACKTLIDAAVEHPEARPPLLPSLFTGVLAAIATQVAMLLGAARGVFHALPFANSDQSREAWLFNLNISPIYIGIGGLLTLPTAIAVFVGGGIHALGGALLATIDPSTAADSWALRFPDRSVRWIGGAAMTVAVVYSLYNFVRAGRAFAAEEGGTANDDPLLDLAPNQRGRLLGLIVLGTVGIGAWLVQADGFTPFAVAILPTLLLVTAVMVVLGALLSLQVGSSASPVSGTIFVTTLVLCLVAVVMGRRGVDDVALLVPLLVAACVAVCTANDSSQDYRTLHLCGMPPRDAFMAQFLGLVVGALVVPPALYVAHGAYVLGSTELPAPQGDLFAKVVDSLLLGGELPWWPIGVGVLLGLLAVGVEVVTRKRGVLMPSMALAVGMYLPPYLGVGIMIGALARRLGSGPRGADGHRGTLTAAGLVTGAAGYELVLGIVLLVTGASATAFELDLSGAPGWVPVAGGLGLLASVLLALFWNGRADRRKQEREQG</sequence>
<evidence type="ECO:0000256" key="5">
    <source>
        <dbReference type="ARBA" id="ARBA00023136"/>
    </source>
</evidence>
<organism evidence="7 8">
    <name type="scientific">Rohdeia mirabilis</name>
    <dbReference type="NCBI Taxonomy" id="2528008"/>
    <lineage>
        <taxon>Bacteria</taxon>
        <taxon>Pseudomonadati</taxon>
        <taxon>Planctomycetota</taxon>
        <taxon>Planctomycetia</taxon>
        <taxon>Planctomycetia incertae sedis</taxon>
        <taxon>Rohdeia</taxon>
    </lineage>
</organism>
<dbReference type="GO" id="GO:0016020">
    <property type="term" value="C:membrane"/>
    <property type="evidence" value="ECO:0007669"/>
    <property type="project" value="UniProtKB-SubCell"/>
</dbReference>
<feature type="transmembrane region" description="Helical" evidence="6">
    <location>
        <begin position="369"/>
        <end position="390"/>
    </location>
</feature>
<keyword evidence="4 6" id="KW-1133">Transmembrane helix</keyword>
<feature type="transmembrane region" description="Helical" evidence="6">
    <location>
        <begin position="630"/>
        <end position="650"/>
    </location>
</feature>
<evidence type="ECO:0000256" key="2">
    <source>
        <dbReference type="ARBA" id="ARBA00022448"/>
    </source>
</evidence>
<feature type="transmembrane region" description="Helical" evidence="6">
    <location>
        <begin position="60"/>
        <end position="84"/>
    </location>
</feature>
<feature type="transmembrane region" description="Helical" evidence="6">
    <location>
        <begin position="466"/>
        <end position="487"/>
    </location>
</feature>
<dbReference type="PANTHER" id="PTHR31645">
    <property type="entry name" value="OLIGOPEPTIDE TRANSPORTER YGL114W-RELATED"/>
    <property type="match status" value="1"/>
</dbReference>
<keyword evidence="8" id="KW-1185">Reference proteome</keyword>
<feature type="transmembrane region" description="Helical" evidence="6">
    <location>
        <begin position="297"/>
        <end position="315"/>
    </location>
</feature>
<keyword evidence="3 6" id="KW-0812">Transmembrane</keyword>
<dbReference type="EMBL" id="CP036290">
    <property type="protein sequence ID" value="QDU85322.1"/>
    <property type="molecule type" value="Genomic_DNA"/>
</dbReference>
<keyword evidence="5 6" id="KW-0472">Membrane</keyword>
<evidence type="ECO:0000313" key="8">
    <source>
        <dbReference type="Proteomes" id="UP000319342"/>
    </source>
</evidence>
<dbReference type="Proteomes" id="UP000319342">
    <property type="component" value="Chromosome"/>
</dbReference>
<feature type="transmembrane region" description="Helical" evidence="6">
    <location>
        <begin position="552"/>
        <end position="573"/>
    </location>
</feature>
<evidence type="ECO:0000256" key="4">
    <source>
        <dbReference type="ARBA" id="ARBA00022989"/>
    </source>
</evidence>
<accession>A0A518D1H0</accession>
<feature type="transmembrane region" description="Helical" evidence="6">
    <location>
        <begin position="30"/>
        <end position="48"/>
    </location>
</feature>
<dbReference type="InterPro" id="IPR045035">
    <property type="entry name" value="YSL-like"/>
</dbReference>
<proteinExistence type="predicted"/>